<dbReference type="AlphaFoldDB" id="A0A1H6VUC5"/>
<reference evidence="2" key="1">
    <citation type="submission" date="2016-10" db="EMBL/GenBank/DDBJ databases">
        <authorList>
            <person name="Varghese N."/>
            <person name="Submissions S."/>
        </authorList>
    </citation>
    <scope>NUCLEOTIDE SEQUENCE [LARGE SCALE GENOMIC DNA]</scope>
    <source>
        <strain evidence="2">IBRC-M 10761</strain>
    </source>
</reference>
<evidence type="ECO:0000313" key="2">
    <source>
        <dbReference type="Proteomes" id="UP000199403"/>
    </source>
</evidence>
<name>A0A1H6VUC5_9BACT</name>
<keyword evidence="2" id="KW-1185">Reference proteome</keyword>
<organism evidence="1 2">
    <name type="scientific">Cyclobacterium xiamenense</name>
    <dbReference type="NCBI Taxonomy" id="1297121"/>
    <lineage>
        <taxon>Bacteria</taxon>
        <taxon>Pseudomonadati</taxon>
        <taxon>Bacteroidota</taxon>
        <taxon>Cytophagia</taxon>
        <taxon>Cytophagales</taxon>
        <taxon>Cyclobacteriaceae</taxon>
        <taxon>Cyclobacterium</taxon>
    </lineage>
</organism>
<dbReference type="EMBL" id="FNZH01000002">
    <property type="protein sequence ID" value="SEJ05447.1"/>
    <property type="molecule type" value="Genomic_DNA"/>
</dbReference>
<evidence type="ECO:0000313" key="1">
    <source>
        <dbReference type="EMBL" id="SEJ05447.1"/>
    </source>
</evidence>
<dbReference type="Proteomes" id="UP000199403">
    <property type="component" value="Unassembled WGS sequence"/>
</dbReference>
<accession>A0A1H6VUC5</accession>
<gene>
    <name evidence="1" type="ORF">SAMN05192553_102151</name>
</gene>
<protein>
    <submittedName>
        <fullName evidence="1">Uncharacterized protein</fullName>
    </submittedName>
</protein>
<proteinExistence type="predicted"/>
<sequence>MRFTWNFVPGTDKLTYKKGDNRSLFLNRGFVLKPILTIYFMAAIGRSSAFSGGIRDITKTLLRSHSPVKIPHHLYLFRIFQEGLFGK</sequence>